<proteinExistence type="predicted"/>
<sequence length="36" mass="4130">VDMNTTTLTEENIKWADYVFIIAMVVQKESVKEVIA</sequence>
<comment type="caution">
    <text evidence="1">The sequence shown here is derived from an EMBL/GenBank/DDBJ whole genome shotgun (WGS) entry which is preliminary data.</text>
</comment>
<name>X1JMR3_9ZZZZ</name>
<feature type="non-terminal residue" evidence="1">
    <location>
        <position position="1"/>
    </location>
</feature>
<evidence type="ECO:0000313" key="1">
    <source>
        <dbReference type="EMBL" id="GAH96001.1"/>
    </source>
</evidence>
<dbReference type="EMBL" id="BARU01049753">
    <property type="protein sequence ID" value="GAH96001.1"/>
    <property type="molecule type" value="Genomic_DNA"/>
</dbReference>
<protein>
    <submittedName>
        <fullName evidence="1">Uncharacterized protein</fullName>
    </submittedName>
</protein>
<organism evidence="1">
    <name type="scientific">marine sediment metagenome</name>
    <dbReference type="NCBI Taxonomy" id="412755"/>
    <lineage>
        <taxon>unclassified sequences</taxon>
        <taxon>metagenomes</taxon>
        <taxon>ecological metagenomes</taxon>
    </lineage>
</organism>
<feature type="non-terminal residue" evidence="1">
    <location>
        <position position="36"/>
    </location>
</feature>
<reference evidence="1" key="1">
    <citation type="journal article" date="2014" name="Front. Microbiol.">
        <title>High frequency of phylogenetically diverse reductive dehalogenase-homologous genes in deep subseafloor sedimentary metagenomes.</title>
        <authorList>
            <person name="Kawai M."/>
            <person name="Futagami T."/>
            <person name="Toyoda A."/>
            <person name="Takaki Y."/>
            <person name="Nishi S."/>
            <person name="Hori S."/>
            <person name="Arai W."/>
            <person name="Tsubouchi T."/>
            <person name="Morono Y."/>
            <person name="Uchiyama I."/>
            <person name="Ito T."/>
            <person name="Fujiyama A."/>
            <person name="Inagaki F."/>
            <person name="Takami H."/>
        </authorList>
    </citation>
    <scope>NUCLEOTIDE SEQUENCE</scope>
    <source>
        <strain evidence="1">Expedition CK06-06</strain>
    </source>
</reference>
<dbReference type="AlphaFoldDB" id="X1JMR3"/>
<accession>X1JMR3</accession>
<gene>
    <name evidence="1" type="ORF">S03H2_73015</name>
</gene>